<dbReference type="PANTHER" id="PTHR42743">
    <property type="entry name" value="AMINO-ACID AMINOTRANSFERASE"/>
    <property type="match status" value="1"/>
</dbReference>
<dbReference type="InterPro" id="IPR001544">
    <property type="entry name" value="Aminotrans_IV"/>
</dbReference>
<dbReference type="Proteomes" id="UP000035265">
    <property type="component" value="Unassembled WGS sequence"/>
</dbReference>
<protein>
    <submittedName>
        <fullName evidence="2">Aminotransferase IV</fullName>
    </submittedName>
</protein>
<organism evidence="2 3">
    <name type="scientific">Cellulosimicrobium funkei</name>
    <dbReference type="NCBI Taxonomy" id="264251"/>
    <lineage>
        <taxon>Bacteria</taxon>
        <taxon>Bacillati</taxon>
        <taxon>Actinomycetota</taxon>
        <taxon>Actinomycetes</taxon>
        <taxon>Micrococcales</taxon>
        <taxon>Promicromonosporaceae</taxon>
        <taxon>Cellulosimicrobium</taxon>
    </lineage>
</organism>
<dbReference type="RefSeq" id="WP_047233852.1">
    <property type="nucleotide sequence ID" value="NZ_JNBQ01000027.1"/>
</dbReference>
<dbReference type="InterPro" id="IPR050571">
    <property type="entry name" value="Class-IV_PLP-Dep_Aminotrnsfr"/>
</dbReference>
<dbReference type="InterPro" id="IPR036038">
    <property type="entry name" value="Aminotransferase-like"/>
</dbReference>
<reference evidence="2 3" key="1">
    <citation type="submission" date="2014-05" db="EMBL/GenBank/DDBJ databases">
        <title>Cellulosimicrobium funkei U11 genome.</title>
        <authorList>
            <person name="Hu C."/>
            <person name="Gong Y."/>
            <person name="Wan W."/>
            <person name="Jiang M."/>
        </authorList>
    </citation>
    <scope>NUCLEOTIDE SEQUENCE [LARGE SCALE GENOMIC DNA]</scope>
    <source>
        <strain evidence="2 3">U11</strain>
    </source>
</reference>
<keyword evidence="2" id="KW-0808">Transferase</keyword>
<evidence type="ECO:0000256" key="1">
    <source>
        <dbReference type="ARBA" id="ARBA00009320"/>
    </source>
</evidence>
<dbReference type="EMBL" id="JNBQ01000027">
    <property type="protein sequence ID" value="KLN33735.1"/>
    <property type="molecule type" value="Genomic_DNA"/>
</dbReference>
<dbReference type="Gene3D" id="3.20.10.10">
    <property type="entry name" value="D-amino Acid Aminotransferase, subunit A, domain 2"/>
    <property type="match status" value="1"/>
</dbReference>
<dbReference type="InterPro" id="IPR043131">
    <property type="entry name" value="BCAT-like_N"/>
</dbReference>
<proteinExistence type="inferred from homology"/>
<dbReference type="SUPFAM" id="SSF56752">
    <property type="entry name" value="D-aminoacid aminotransferase-like PLP-dependent enzymes"/>
    <property type="match status" value="1"/>
</dbReference>
<sequence length="306" mass="31561">MSTPAATTPTSDRPSENLVIWADGRLVRPREEALSAVDHGLTVGDGVFETCAVFDGQAFALTRHLRRLARSAAGLGLDAPDEQRVLDGVTAVLAEADARTRAGAGGVGRLRITVTAGVGPLGSGRTPGAQTVVVAAGPATISPAGRAVRSPWTRNERSAVAGLKTTSYAENVVALADAVAKGGDEALLANTAGDLCEGTGANVLVERGGELVTPLLASGCLAGITRELLLEWAAEDGLPVREARPGELPFAVLDEVTAGEAALLLAGSVRNVQPVTWLDGVDVAAGELSLAARELFERRRRERLDP</sequence>
<dbReference type="Pfam" id="PF01063">
    <property type="entry name" value="Aminotran_4"/>
    <property type="match status" value="1"/>
</dbReference>
<comment type="caution">
    <text evidence="2">The sequence shown here is derived from an EMBL/GenBank/DDBJ whole genome shotgun (WGS) entry which is preliminary data.</text>
</comment>
<accession>A0A0H2KJD4</accession>
<dbReference type="GO" id="GO:0005829">
    <property type="term" value="C:cytosol"/>
    <property type="evidence" value="ECO:0007669"/>
    <property type="project" value="TreeGrafter"/>
</dbReference>
<dbReference type="PATRIC" id="fig|264251.5.peg.3269"/>
<name>A0A0H2KJD4_9MICO</name>
<dbReference type="STRING" id="264251.FB00_16090"/>
<evidence type="ECO:0000313" key="3">
    <source>
        <dbReference type="Proteomes" id="UP000035265"/>
    </source>
</evidence>
<dbReference type="InterPro" id="IPR043132">
    <property type="entry name" value="BCAT-like_C"/>
</dbReference>
<comment type="similarity">
    <text evidence="1">Belongs to the class-IV pyridoxal-phosphate-dependent aminotransferase family.</text>
</comment>
<dbReference type="GO" id="GO:0046394">
    <property type="term" value="P:carboxylic acid biosynthetic process"/>
    <property type="evidence" value="ECO:0007669"/>
    <property type="project" value="UniProtKB-ARBA"/>
</dbReference>
<dbReference type="PANTHER" id="PTHR42743:SF11">
    <property type="entry name" value="AMINODEOXYCHORISMATE LYASE"/>
    <property type="match status" value="1"/>
</dbReference>
<dbReference type="GO" id="GO:0008483">
    <property type="term" value="F:transaminase activity"/>
    <property type="evidence" value="ECO:0007669"/>
    <property type="project" value="UniProtKB-KW"/>
</dbReference>
<dbReference type="AlphaFoldDB" id="A0A0H2KJD4"/>
<dbReference type="Gene3D" id="3.30.470.10">
    <property type="match status" value="1"/>
</dbReference>
<keyword evidence="2" id="KW-0032">Aminotransferase</keyword>
<evidence type="ECO:0000313" key="2">
    <source>
        <dbReference type="EMBL" id="KLN33735.1"/>
    </source>
</evidence>
<keyword evidence="3" id="KW-1185">Reference proteome</keyword>
<gene>
    <name evidence="2" type="ORF">FB00_16090</name>
</gene>